<dbReference type="PANTHER" id="PTHR42711">
    <property type="entry name" value="ABC TRANSPORTER ATP-BINDING PROTEIN"/>
    <property type="match status" value="1"/>
</dbReference>
<dbReference type="Gene3D" id="3.40.50.300">
    <property type="entry name" value="P-loop containing nucleotide triphosphate hydrolases"/>
    <property type="match status" value="1"/>
</dbReference>
<dbReference type="PANTHER" id="PTHR42711:SF5">
    <property type="entry name" value="ABC TRANSPORTER ATP-BINDING PROTEIN NATA"/>
    <property type="match status" value="1"/>
</dbReference>
<dbReference type="InterPro" id="IPR027417">
    <property type="entry name" value="P-loop_NTPase"/>
</dbReference>
<keyword evidence="6 10" id="KW-0067">ATP-binding</keyword>
<evidence type="ECO:0000256" key="8">
    <source>
        <dbReference type="ARBA" id="ARBA00023136"/>
    </source>
</evidence>
<reference evidence="10" key="1">
    <citation type="journal article" date="2013" name="Syst. Appl. Microbiol.">
        <title>New insights into the archaeal diversity of a hypersaline microbial mat obtained by a metagenomic approach.</title>
        <authorList>
            <person name="Lopez-Lopez A."/>
            <person name="Richter M."/>
            <person name="Pena A."/>
            <person name="Tamames J."/>
            <person name="Rossello-Mora R."/>
        </authorList>
    </citation>
    <scope>NUCLEOTIDE SEQUENCE</scope>
</reference>
<dbReference type="Pfam" id="PF00005">
    <property type="entry name" value="ABC_tran"/>
    <property type="match status" value="1"/>
</dbReference>
<comment type="similarity">
    <text evidence="2">Belongs to the ABC transporter superfamily.</text>
</comment>
<dbReference type="SUPFAM" id="SSF52540">
    <property type="entry name" value="P-loop containing nucleoside triphosphate hydrolases"/>
    <property type="match status" value="1"/>
</dbReference>
<dbReference type="FunFam" id="3.40.50.300:FF:000589">
    <property type="entry name" value="ABC transporter, ATP-binding subunit"/>
    <property type="match status" value="1"/>
</dbReference>
<comment type="subcellular location">
    <subcellularLocation>
        <location evidence="1">Cell membrane</location>
    </subcellularLocation>
</comment>
<evidence type="ECO:0000256" key="1">
    <source>
        <dbReference type="ARBA" id="ARBA00004236"/>
    </source>
</evidence>
<gene>
    <name evidence="10" type="ORF">FLSS-4_0023</name>
</gene>
<dbReference type="InterPro" id="IPR003439">
    <property type="entry name" value="ABC_transporter-like_ATP-bd"/>
</dbReference>
<dbReference type="GO" id="GO:0005886">
    <property type="term" value="C:plasma membrane"/>
    <property type="evidence" value="ECO:0007669"/>
    <property type="project" value="UniProtKB-SubCell"/>
</dbReference>
<dbReference type="EMBL" id="JX684076">
    <property type="protein sequence ID" value="AGF92904.1"/>
    <property type="molecule type" value="Genomic_DNA"/>
</dbReference>
<keyword evidence="5" id="KW-0547">Nucleotide-binding</keyword>
<evidence type="ECO:0000256" key="2">
    <source>
        <dbReference type="ARBA" id="ARBA00005417"/>
    </source>
</evidence>
<keyword evidence="8" id="KW-0472">Membrane</keyword>
<dbReference type="InterPro" id="IPR003593">
    <property type="entry name" value="AAA+_ATPase"/>
</dbReference>
<protein>
    <submittedName>
        <fullName evidence="10">ABC transporter, ATP-binding protein</fullName>
    </submittedName>
</protein>
<organism evidence="10">
    <name type="scientific">uncultured organism</name>
    <dbReference type="NCBI Taxonomy" id="155900"/>
    <lineage>
        <taxon>unclassified sequences</taxon>
        <taxon>environmental samples</taxon>
    </lineage>
</organism>
<proteinExistence type="inferred from homology"/>
<evidence type="ECO:0000256" key="7">
    <source>
        <dbReference type="ARBA" id="ARBA00022967"/>
    </source>
</evidence>
<name>M1PUW4_9ZZZZ</name>
<feature type="domain" description="ABC transporter" evidence="9">
    <location>
        <begin position="5"/>
        <end position="230"/>
    </location>
</feature>
<dbReference type="PROSITE" id="PS50893">
    <property type="entry name" value="ABC_TRANSPORTER_2"/>
    <property type="match status" value="1"/>
</dbReference>
<evidence type="ECO:0000259" key="9">
    <source>
        <dbReference type="PROSITE" id="PS50893"/>
    </source>
</evidence>
<keyword evidence="4" id="KW-1003">Cell membrane</keyword>
<evidence type="ECO:0000313" key="10">
    <source>
        <dbReference type="EMBL" id="AGF92904.1"/>
    </source>
</evidence>
<evidence type="ECO:0000256" key="3">
    <source>
        <dbReference type="ARBA" id="ARBA00022448"/>
    </source>
</evidence>
<keyword evidence="3" id="KW-0813">Transport</keyword>
<evidence type="ECO:0000256" key="5">
    <source>
        <dbReference type="ARBA" id="ARBA00022741"/>
    </source>
</evidence>
<dbReference type="GO" id="GO:0005524">
    <property type="term" value="F:ATP binding"/>
    <property type="evidence" value="ECO:0007669"/>
    <property type="project" value="UniProtKB-KW"/>
</dbReference>
<dbReference type="CDD" id="cd03230">
    <property type="entry name" value="ABC_DR_subfamily_A"/>
    <property type="match status" value="1"/>
</dbReference>
<accession>M1PUW4</accession>
<dbReference type="AlphaFoldDB" id="M1PUW4"/>
<dbReference type="SMART" id="SM00382">
    <property type="entry name" value="AAA"/>
    <property type="match status" value="1"/>
</dbReference>
<evidence type="ECO:0000256" key="4">
    <source>
        <dbReference type="ARBA" id="ARBA00022475"/>
    </source>
</evidence>
<dbReference type="InterPro" id="IPR050763">
    <property type="entry name" value="ABC_transporter_ATP-binding"/>
</dbReference>
<evidence type="ECO:0000256" key="6">
    <source>
        <dbReference type="ARBA" id="ARBA00022840"/>
    </source>
</evidence>
<dbReference type="GO" id="GO:0016887">
    <property type="term" value="F:ATP hydrolysis activity"/>
    <property type="evidence" value="ECO:0007669"/>
    <property type="project" value="InterPro"/>
</dbReference>
<keyword evidence="7" id="KW-1278">Translocase</keyword>
<sequence>MKNTIEVNELKKYYGDVKAVDGITFSVDEGEIFGMLGPNGAGKTTTIETVIGLIERTSGDISVLGMEPNTELPTIKKKIGVQLQNPSLFPRLTVKETLELFASFYPEPLDVKEAANQVDIEEAFNTSVESLSGGQKHRLAVALSLVSNGKIIFLDEPTTGLDPKARRDLWDTITNLQKRDITVFLTTHYMDEAEKLCDHLVIIDMGKIIARGSPEQLINKYFPRRAIEFTDPGLDQEEREELAKLNFKGDLSFDEGESRVILYSENVAETFDELFDFTQKIDKPLNDVSVRTATLDDVFLKLTGRGIEEDE</sequence>